<dbReference type="InterPro" id="IPR027417">
    <property type="entry name" value="P-loop_NTPase"/>
</dbReference>
<reference evidence="2 3" key="1">
    <citation type="submission" date="2018-12" db="EMBL/GenBank/DDBJ databases">
        <title>Genome sequencing of Prevotella sp. KCOM 3155 (= JS262).</title>
        <authorList>
            <person name="Kook J.-K."/>
            <person name="Park S.-N."/>
            <person name="Lim Y.K."/>
        </authorList>
    </citation>
    <scope>NUCLEOTIDE SEQUENCE [LARGE SCALE GENOMIC DNA]</scope>
    <source>
        <strain evidence="2 3">KCOM 3155</strain>
    </source>
</reference>
<dbReference type="AlphaFoldDB" id="A0A3S0PB67"/>
<dbReference type="RefSeq" id="WP_126678843.1">
    <property type="nucleotide sequence ID" value="NZ_RYYU01000001.1"/>
</dbReference>
<gene>
    <name evidence="2" type="ORF">EHV08_08190</name>
</gene>
<dbReference type="SUPFAM" id="SSF52540">
    <property type="entry name" value="P-loop containing nucleoside triphosphate hydrolases"/>
    <property type="match status" value="1"/>
</dbReference>
<organism evidence="2 3">
    <name type="scientific">Prevotella koreensis</name>
    <dbReference type="NCBI Taxonomy" id="2490854"/>
    <lineage>
        <taxon>Bacteria</taxon>
        <taxon>Pseudomonadati</taxon>
        <taxon>Bacteroidota</taxon>
        <taxon>Bacteroidia</taxon>
        <taxon>Bacteroidales</taxon>
        <taxon>Prevotellaceae</taxon>
        <taxon>Prevotella</taxon>
    </lineage>
</organism>
<dbReference type="PANTHER" id="PTHR34301">
    <property type="entry name" value="DNA-BINDING PROTEIN-RELATED"/>
    <property type="match status" value="1"/>
</dbReference>
<dbReference type="GO" id="GO:0005524">
    <property type="term" value="F:ATP binding"/>
    <property type="evidence" value="ECO:0007669"/>
    <property type="project" value="InterPro"/>
</dbReference>
<dbReference type="OrthoDB" id="9805535at2"/>
<dbReference type="InterPro" id="IPR011579">
    <property type="entry name" value="ATPase_dom"/>
</dbReference>
<proteinExistence type="predicted"/>
<keyword evidence="3" id="KW-1185">Reference proteome</keyword>
<comment type="caution">
    <text evidence="2">The sequence shown here is derived from an EMBL/GenBank/DDBJ whole genome shotgun (WGS) entry which is preliminary data.</text>
</comment>
<evidence type="ECO:0000313" key="3">
    <source>
        <dbReference type="Proteomes" id="UP000278983"/>
    </source>
</evidence>
<feature type="domain" description="ATPase" evidence="1">
    <location>
        <begin position="18"/>
        <end position="261"/>
    </location>
</feature>
<dbReference type="Proteomes" id="UP000278983">
    <property type="component" value="Unassembled WGS sequence"/>
</dbReference>
<evidence type="ECO:0000313" key="2">
    <source>
        <dbReference type="EMBL" id="RUL59737.1"/>
    </source>
</evidence>
<dbReference type="PANTHER" id="PTHR34301:SF8">
    <property type="entry name" value="ATPASE DOMAIN-CONTAINING PROTEIN"/>
    <property type="match status" value="1"/>
</dbReference>
<dbReference type="Pfam" id="PF01637">
    <property type="entry name" value="ATPase_2"/>
    <property type="match status" value="1"/>
</dbReference>
<dbReference type="Gene3D" id="3.40.50.300">
    <property type="entry name" value="P-loop containing nucleotide triphosphate hydrolases"/>
    <property type="match status" value="1"/>
</dbReference>
<protein>
    <submittedName>
        <fullName evidence="2">ATPase</fullName>
    </submittedName>
</protein>
<dbReference type="EMBL" id="RYYU01000001">
    <property type="protein sequence ID" value="RUL59737.1"/>
    <property type="molecule type" value="Genomic_DNA"/>
</dbReference>
<evidence type="ECO:0000259" key="1">
    <source>
        <dbReference type="Pfam" id="PF01637"/>
    </source>
</evidence>
<sequence length="373" mass="42834">MELTNPFIIHGYHSPHYFCDREEETKLLTNAFTNGNNVALISPRRLGKTGLICHCMQQEQIKENYYTFLVDIYATKNLQEFVYELGKTVVDVLKSRGRKAWEMFVNCLTSLRGSLSFDMNGKPEWTMSLGEIATPIVTLDEIFRYLEGADNRCIVAIDEFQAIAGYPEKNVEALLRTHIQHCRNCNFIFAGSERHVMTEIFLSASRPFYQSTKMITILPIECDRYVDFAQRLFKEYDKAIDREAVVEIYNRYEGITWYVQSVLNSLFTTTPVGGRCDVGDVSQAIEQVVVQQSFAYSSLLYQLPAKQKEVLIAICREGKARNISSKDFLQRHHLTASSVQAAVKGLLEKDFITSDLGTFTVYDKFFADWLLRQ</sequence>
<name>A0A3S0PB67_9BACT</name>
<accession>A0A3S0PB67</accession>